<evidence type="ECO:0000256" key="1">
    <source>
        <dbReference type="SAM" id="MobiDB-lite"/>
    </source>
</evidence>
<reference evidence="2 3" key="1">
    <citation type="submission" date="2019-05" db="EMBL/GenBank/DDBJ databases">
        <title>Emergence of the Ug99 lineage of the wheat stem rust pathogen through somatic hybridization.</title>
        <authorList>
            <person name="Li F."/>
            <person name="Upadhyaya N.M."/>
            <person name="Sperschneider J."/>
            <person name="Matny O."/>
            <person name="Nguyen-Phuc H."/>
            <person name="Mago R."/>
            <person name="Raley C."/>
            <person name="Miller M.E."/>
            <person name="Silverstein K.A.T."/>
            <person name="Henningsen E."/>
            <person name="Hirsch C.D."/>
            <person name="Visser B."/>
            <person name="Pretorius Z.A."/>
            <person name="Steffenson B.J."/>
            <person name="Schwessinger B."/>
            <person name="Dodds P.N."/>
            <person name="Figueroa M."/>
        </authorList>
    </citation>
    <scope>NUCLEOTIDE SEQUENCE [LARGE SCALE GENOMIC DNA]</scope>
    <source>
        <strain evidence="2">21-0</strain>
    </source>
</reference>
<feature type="region of interest" description="Disordered" evidence="1">
    <location>
        <begin position="1"/>
        <end position="23"/>
    </location>
</feature>
<evidence type="ECO:0000313" key="3">
    <source>
        <dbReference type="Proteomes" id="UP000324748"/>
    </source>
</evidence>
<dbReference type="EMBL" id="VSWC01000002">
    <property type="protein sequence ID" value="KAA1117644.1"/>
    <property type="molecule type" value="Genomic_DNA"/>
</dbReference>
<dbReference type="Proteomes" id="UP000324748">
    <property type="component" value="Unassembled WGS sequence"/>
</dbReference>
<keyword evidence="3" id="KW-1185">Reference proteome</keyword>
<sequence>MNHHSSRNTRPLTPSSSRSQHNLISETDFVPSLLPLRNINHRQCIHPRYRRYNGLIKNFICPVTHIRQGNNPIKKANKLGTEDLYISRTSGRSTSPRINVATVLTLDYPDQSSTPRQPHIKALPPMVNPLNHQVVSQLDLLFPYNSAI</sequence>
<name>A0A5B0QY26_PUCGR</name>
<feature type="compositionally biased region" description="Polar residues" evidence="1">
    <location>
        <begin position="8"/>
        <end position="23"/>
    </location>
</feature>
<evidence type="ECO:0000313" key="2">
    <source>
        <dbReference type="EMBL" id="KAA1117644.1"/>
    </source>
</evidence>
<protein>
    <submittedName>
        <fullName evidence="2">Uncharacterized protein</fullName>
    </submittedName>
</protein>
<dbReference type="AlphaFoldDB" id="A0A5B0QY26"/>
<organism evidence="2 3">
    <name type="scientific">Puccinia graminis f. sp. tritici</name>
    <dbReference type="NCBI Taxonomy" id="56615"/>
    <lineage>
        <taxon>Eukaryota</taxon>
        <taxon>Fungi</taxon>
        <taxon>Dikarya</taxon>
        <taxon>Basidiomycota</taxon>
        <taxon>Pucciniomycotina</taxon>
        <taxon>Pucciniomycetes</taxon>
        <taxon>Pucciniales</taxon>
        <taxon>Pucciniaceae</taxon>
        <taxon>Puccinia</taxon>
    </lineage>
</organism>
<proteinExistence type="predicted"/>
<gene>
    <name evidence="2" type="ORF">PGT21_018020</name>
</gene>
<accession>A0A5B0QY26</accession>
<comment type="caution">
    <text evidence="2">The sequence shown here is derived from an EMBL/GenBank/DDBJ whole genome shotgun (WGS) entry which is preliminary data.</text>
</comment>